<gene>
    <name evidence="1" type="ORF">DDB_G0290057</name>
</gene>
<accession>Q54GN4</accession>
<reference evidence="1 2" key="1">
    <citation type="journal article" date="2005" name="Nature">
        <title>The genome of the social amoeba Dictyostelium discoideum.</title>
        <authorList>
            <consortium name="The Dictyostelium discoideum Sequencing Consortium"/>
            <person name="Eichinger L."/>
            <person name="Pachebat J.A."/>
            <person name="Glockner G."/>
            <person name="Rajandream M.A."/>
            <person name="Sucgang R."/>
            <person name="Berriman M."/>
            <person name="Song J."/>
            <person name="Olsen R."/>
            <person name="Szafranski K."/>
            <person name="Xu Q."/>
            <person name="Tunggal B."/>
            <person name="Kummerfeld S."/>
            <person name="Madera M."/>
            <person name="Konfortov B.A."/>
            <person name="Rivero F."/>
            <person name="Bankier A.T."/>
            <person name="Lehmann R."/>
            <person name="Hamlin N."/>
            <person name="Davies R."/>
            <person name="Gaudet P."/>
            <person name="Fey P."/>
            <person name="Pilcher K."/>
            <person name="Chen G."/>
            <person name="Saunders D."/>
            <person name="Sodergren E."/>
            <person name="Davis P."/>
            <person name="Kerhornou A."/>
            <person name="Nie X."/>
            <person name="Hall N."/>
            <person name="Anjard C."/>
            <person name="Hemphill L."/>
            <person name="Bason N."/>
            <person name="Farbrother P."/>
            <person name="Desany B."/>
            <person name="Just E."/>
            <person name="Morio T."/>
            <person name="Rost R."/>
            <person name="Churcher C."/>
            <person name="Cooper J."/>
            <person name="Haydock S."/>
            <person name="van Driessche N."/>
            <person name="Cronin A."/>
            <person name="Goodhead I."/>
            <person name="Muzny D."/>
            <person name="Mourier T."/>
            <person name="Pain A."/>
            <person name="Lu M."/>
            <person name="Harper D."/>
            <person name="Lindsay R."/>
            <person name="Hauser H."/>
            <person name="James K."/>
            <person name="Quiles M."/>
            <person name="Madan Babu M."/>
            <person name="Saito T."/>
            <person name="Buchrieser C."/>
            <person name="Wardroper A."/>
            <person name="Felder M."/>
            <person name="Thangavelu M."/>
            <person name="Johnson D."/>
            <person name="Knights A."/>
            <person name="Loulseged H."/>
            <person name="Mungall K."/>
            <person name="Oliver K."/>
            <person name="Price C."/>
            <person name="Quail M.A."/>
            <person name="Urushihara H."/>
            <person name="Hernandez J."/>
            <person name="Rabbinowitsch E."/>
            <person name="Steffen D."/>
            <person name="Sanders M."/>
            <person name="Ma J."/>
            <person name="Kohara Y."/>
            <person name="Sharp S."/>
            <person name="Simmonds M."/>
            <person name="Spiegler S."/>
            <person name="Tivey A."/>
            <person name="Sugano S."/>
            <person name="White B."/>
            <person name="Walker D."/>
            <person name="Woodward J."/>
            <person name="Winckler T."/>
            <person name="Tanaka Y."/>
            <person name="Shaulsky G."/>
            <person name="Schleicher M."/>
            <person name="Weinstock G."/>
            <person name="Rosenthal A."/>
            <person name="Cox E.C."/>
            <person name="Chisholm R.L."/>
            <person name="Gibbs R."/>
            <person name="Loomis W.F."/>
            <person name="Platzer M."/>
            <person name="Kay R.R."/>
            <person name="Williams J."/>
            <person name="Dear P.H."/>
            <person name="Noegel A.A."/>
            <person name="Barrell B."/>
            <person name="Kuspa A."/>
        </authorList>
    </citation>
    <scope>NUCLEOTIDE SEQUENCE [LARGE SCALE GENOMIC DNA]</scope>
    <source>
        <strain evidence="1 2">AX4</strain>
    </source>
</reference>
<dbReference type="Proteomes" id="UP000002195">
    <property type="component" value="Unassembled WGS sequence"/>
</dbReference>
<proteinExistence type="predicted"/>
<dbReference type="VEuPathDB" id="AmoebaDB:DDB_G0290057"/>
<dbReference type="HOGENOM" id="CLU_505728_0_0_1"/>
<dbReference type="GlyGen" id="Q54GN4">
    <property type="glycosylation" value="1 site"/>
</dbReference>
<dbReference type="InParanoid" id="Q54GN4"/>
<dbReference type="OMA" id="CILELEH"/>
<evidence type="ECO:0008006" key="3">
    <source>
        <dbReference type="Google" id="ProtNLM"/>
    </source>
</evidence>
<dbReference type="InterPro" id="IPR009003">
    <property type="entry name" value="Peptidase_S1_PA"/>
</dbReference>
<sequence>MTLINFNGILNYFENNQKVNFNNIKSNIESINSSSVVGSSSFTSFSSSSNNENILIKKDIIDILLSSKYSIELKDLVKHFEKSIVALTFGPGSPFATGLLIHPKYVLTTSYSIKKQFLNMVSVRIDYQKTFIKIQGNNSVTPTIDLGENIKVKRIYERNNEIGYCILELEHSVPESYEFNSKLKLFLKSDTNESNKLKSNEHFLFSHPSSGPKKVTFDFDQKTHSNSLKGEEGYGSSGGVLIDSSSRVLSILNVIENNDDENEINLINISSIYEKSQLLKLIFPNGEYTPINVIPPSIDDGGDSEDDYNIENFEKRIMVTRGNFPGPKANDNNKTGIQFSYHHIVPAGYQDFLFFLSIEVNKINQLLADIYKQDIGRINYIVWSKWNLFQGPSNRFHKNDLIEYLNDPNAKGWDPSDSIEEYKPLSFNQQLWNFNQDIFTLLNQCWDERNKITKKSKKEIIQFIDLNYRKNNLKDLINDQIDGLSTEKYELSITNIFNKFESFKFDLMKFQEIGVHQYNENDWVSVNIGGKNNFKYYLK</sequence>
<dbReference type="RefSeq" id="XP_635928.1">
    <property type="nucleotide sequence ID" value="XM_630836.1"/>
</dbReference>
<dbReference type="PaxDb" id="44689-DDB0219513"/>
<dbReference type="KEGG" id="ddi:DDB_G0290057"/>
<name>Q54GN4_DICDI</name>
<dbReference type="AlphaFoldDB" id="Q54GN4"/>
<protein>
    <recommendedName>
        <fullName evidence="3">Serine protease</fullName>
    </recommendedName>
</protein>
<dbReference type="dictyBase" id="DDB_G0290057"/>
<evidence type="ECO:0000313" key="1">
    <source>
        <dbReference type="EMBL" id="EAL62434.1"/>
    </source>
</evidence>
<dbReference type="GeneID" id="8627449"/>
<dbReference type="EMBL" id="AAFI02000151">
    <property type="protein sequence ID" value="EAL62434.1"/>
    <property type="molecule type" value="Genomic_DNA"/>
</dbReference>
<comment type="caution">
    <text evidence="1">The sequence shown here is derived from an EMBL/GenBank/DDBJ whole genome shotgun (WGS) entry which is preliminary data.</text>
</comment>
<keyword evidence="2" id="KW-1185">Reference proteome</keyword>
<dbReference type="eggNOG" id="ENOG502RI5V">
    <property type="taxonomic scope" value="Eukaryota"/>
</dbReference>
<dbReference type="SUPFAM" id="SSF50494">
    <property type="entry name" value="Trypsin-like serine proteases"/>
    <property type="match status" value="1"/>
</dbReference>
<dbReference type="FunCoup" id="Q54GN4">
    <property type="interactions" value="877"/>
</dbReference>
<evidence type="ECO:0000313" key="2">
    <source>
        <dbReference type="Proteomes" id="UP000002195"/>
    </source>
</evidence>
<organism evidence="1 2">
    <name type="scientific">Dictyostelium discoideum</name>
    <name type="common">Social amoeba</name>
    <dbReference type="NCBI Taxonomy" id="44689"/>
    <lineage>
        <taxon>Eukaryota</taxon>
        <taxon>Amoebozoa</taxon>
        <taxon>Evosea</taxon>
        <taxon>Eumycetozoa</taxon>
        <taxon>Dictyostelia</taxon>
        <taxon>Dictyosteliales</taxon>
        <taxon>Dictyosteliaceae</taxon>
        <taxon>Dictyostelium</taxon>
    </lineage>
</organism>